<sequence>MVTSLPFNANWYLLRNPDVAAAVRAGLTDAETHFQTFGRVEGRSGSPLFDVEYYLANNPDVAAAVRAGTLTPWDHALMFGIAEGRLLSPLFDEDFYVRHNPDVAQAIASGQMASAVQHFVLFGHREGRPISPYLDLGKYLNANADLQGPFASEGLSPFVHLMEYGIAEGRDLGNGVKLSNFGNDPAFAQALANGDFAQAWARVAVVSPFMPGFERPAGWVPSANAPIPVDFRAPAGSGLKLIVPPEVIVPDGVILSDQVFLLDNKPTPGGGGSTGPTFTVVPDQDGVLIVSSGNGNVTITESNGNYVFTPANGNPVAIPKGVTKGIIVNGVSVVAESAILNGIIANANAATPSIDPAITGPVTISDMISATEANTIAGKINGVVTATLEPGSLASFNGIEAGNNFTITLNDPAGTNMPATDLSALGGKTTGPVTITNAVVIGGTAAEIAAALVTPDTRVSAPNSVVNISTAANTVVDAATLRAIGGATSGTVTVADSQNMTVNGSVADVKAALLEADTKVEAPSAHVTLTDAVVSVADANDIAAATGGIVTATLQSGPLTSFDSLAETNNAYTITVNDDAGTQMSATALSALGGKTTGDVTVSNAVAISGTTAEVTAALVTPATCVSAPTAVVTITDTEAGTATTPLLASDLSAIGGKTTGTVTVLEAVTITGTAADVKAALIADDTKVIAGTAKVQISDMIPVTSADDINGIAAATSGVVTASLAGELAIFSELAETNNAYTITVNDGAGTELNATALSALRGKTTAPVTVANAVTITGNAAEVKAALVTNDTKVTAGTANVQVSGMIPVTSAVDINDINGIAAATNGVVTAALEGALASFAGLAETNNAYTITVTDASTATLTATALSALGGKTTAPVTVTNAVTITGTAAEVTAALVTEATKVIATAASVTLSGTTTAAQANLIAAATDGIVTATLVGALSDFSGLTETNNAYTITVNDSAGTGLNATALSTLRGTTTGTVTVTNAVTISGTAAELTAALITEATRVIALTANVIVNGAVDAGELTAIHNATNGTVTVQGTPGPDTYNLASFAAGHLTINGLAGNDVINSGNGNDVIDGGDGDDDINGGAGNDTIQGGAGNDIITGGGGNDTLTGGSGNDTFRVDAGADTITDLATGDILVVSNWAAATANNVSHFIATNATTQGWSAVLNAAAAGATIDVSLSTGGGYALNGGAAADTLVGSSSDDQITGGGGDDTLTGGLGNDTLTGGLGNDTLTGGSGNDTFKVDAGSDTITDLATGDILEVSAGATATANNVTAFVATNATVQGGTAVLNAAAGGATINVSASTGTAGYTLNGSAAADTLVGSARNDWITGGMGADRINVGAGTDTVVLRGGHSGANNATGSSVNTSGFDIYTGLGTGDKLEIYLDTTNNRFWSVHASSTDVSGVGEGLKFTRGIYDSGSNQFTAGGSGTDTLLTYDLSTVRGAGRVPEYEAIVLVGFVGQSDEGATSSGRGATITLENL</sequence>
<dbReference type="EMBL" id="JACCEM010000002">
    <property type="protein sequence ID" value="NYT48588.1"/>
    <property type="molecule type" value="Genomic_DNA"/>
</dbReference>
<accession>A0A853FV01</accession>
<dbReference type="SUPFAM" id="SSF51120">
    <property type="entry name" value="beta-Roll"/>
    <property type="match status" value="3"/>
</dbReference>
<comment type="subcellular location">
    <subcellularLocation>
        <location evidence="1">Membrane</location>
    </subcellularLocation>
    <subcellularLocation>
        <location evidence="2">Secreted</location>
    </subcellularLocation>
</comment>
<dbReference type="InterPro" id="IPR003995">
    <property type="entry name" value="RTX_toxin_determinant-A"/>
</dbReference>
<evidence type="ECO:0008006" key="10">
    <source>
        <dbReference type="Google" id="ProtNLM"/>
    </source>
</evidence>
<dbReference type="RefSeq" id="WP_180153876.1">
    <property type="nucleotide sequence ID" value="NZ_JACCEM010000002.1"/>
</dbReference>
<evidence type="ECO:0000313" key="9">
    <source>
        <dbReference type="Proteomes" id="UP000559809"/>
    </source>
</evidence>
<dbReference type="GO" id="GO:0005509">
    <property type="term" value="F:calcium ion binding"/>
    <property type="evidence" value="ECO:0007669"/>
    <property type="project" value="InterPro"/>
</dbReference>
<organism evidence="8 9">
    <name type="scientific">Parapusillimonas granuli</name>
    <dbReference type="NCBI Taxonomy" id="380911"/>
    <lineage>
        <taxon>Bacteria</taxon>
        <taxon>Pseudomonadati</taxon>
        <taxon>Pseudomonadota</taxon>
        <taxon>Betaproteobacteria</taxon>
        <taxon>Burkholderiales</taxon>
        <taxon>Alcaligenaceae</taxon>
        <taxon>Parapusillimonas</taxon>
    </lineage>
</organism>
<reference evidence="8 9" key="1">
    <citation type="submission" date="2020-07" db="EMBL/GenBank/DDBJ databases">
        <title>Taxonomic revisions and descriptions of new bacterial species based on genomic comparisons in the high-G+C-content subgroup of the family Alcaligenaceae.</title>
        <authorList>
            <person name="Szabo A."/>
            <person name="Felfoldi T."/>
        </authorList>
    </citation>
    <scope>NUCLEOTIDE SEQUENCE [LARGE SCALE GENOMIC DNA]</scope>
    <source>
        <strain evidence="8 9">LMG 24012</strain>
    </source>
</reference>
<dbReference type="GO" id="GO:0016020">
    <property type="term" value="C:membrane"/>
    <property type="evidence" value="ECO:0007669"/>
    <property type="project" value="UniProtKB-SubCell"/>
</dbReference>
<gene>
    <name evidence="8" type="ORF">H0A72_04615</name>
</gene>
<evidence type="ECO:0000256" key="3">
    <source>
        <dbReference type="ARBA" id="ARBA00022525"/>
    </source>
</evidence>
<dbReference type="InterPro" id="IPR018511">
    <property type="entry name" value="Hemolysin-typ_Ca-bd_CS"/>
</dbReference>
<keyword evidence="6" id="KW-0843">Virulence</keyword>
<dbReference type="Proteomes" id="UP000559809">
    <property type="component" value="Unassembled WGS sequence"/>
</dbReference>
<dbReference type="InterPro" id="IPR011049">
    <property type="entry name" value="Serralysin-like_metalloprot_C"/>
</dbReference>
<evidence type="ECO:0000256" key="5">
    <source>
        <dbReference type="ARBA" id="ARBA00022737"/>
    </source>
</evidence>
<dbReference type="PANTHER" id="PTHR38340">
    <property type="entry name" value="S-LAYER PROTEIN"/>
    <property type="match status" value="1"/>
</dbReference>
<dbReference type="PRINTS" id="PR00313">
    <property type="entry name" value="CABNDNGRPT"/>
</dbReference>
<keyword evidence="7" id="KW-0472">Membrane</keyword>
<comment type="caution">
    <text evidence="8">The sequence shown here is derived from an EMBL/GenBank/DDBJ whole genome shotgun (WGS) entry which is preliminary data.</text>
</comment>
<keyword evidence="9" id="KW-1185">Reference proteome</keyword>
<dbReference type="Pfam" id="PF00353">
    <property type="entry name" value="HemolysinCabind"/>
    <property type="match status" value="3"/>
</dbReference>
<dbReference type="GO" id="GO:0090729">
    <property type="term" value="F:toxin activity"/>
    <property type="evidence" value="ECO:0007669"/>
    <property type="project" value="UniProtKB-KW"/>
</dbReference>
<evidence type="ECO:0000256" key="4">
    <source>
        <dbReference type="ARBA" id="ARBA00022656"/>
    </source>
</evidence>
<evidence type="ECO:0000256" key="2">
    <source>
        <dbReference type="ARBA" id="ARBA00004613"/>
    </source>
</evidence>
<name>A0A853FV01_9BURK</name>
<dbReference type="PANTHER" id="PTHR38340:SF1">
    <property type="entry name" value="S-LAYER PROTEIN"/>
    <property type="match status" value="1"/>
</dbReference>
<dbReference type="PRINTS" id="PR01488">
    <property type="entry name" value="RTXTOXINA"/>
</dbReference>
<protein>
    <recommendedName>
        <fullName evidence="10">Calcium-binding protein</fullName>
    </recommendedName>
</protein>
<keyword evidence="3" id="KW-0964">Secreted</keyword>
<dbReference type="InterPro" id="IPR050557">
    <property type="entry name" value="RTX_toxin/Mannuronan_C5-epim"/>
</dbReference>
<dbReference type="Gene3D" id="2.150.10.10">
    <property type="entry name" value="Serralysin-like metalloprotease, C-terminal"/>
    <property type="match status" value="2"/>
</dbReference>
<dbReference type="GO" id="GO:0005576">
    <property type="term" value="C:extracellular region"/>
    <property type="evidence" value="ECO:0007669"/>
    <property type="project" value="UniProtKB-SubCell"/>
</dbReference>
<evidence type="ECO:0000256" key="1">
    <source>
        <dbReference type="ARBA" id="ARBA00004370"/>
    </source>
</evidence>
<dbReference type="InterPro" id="IPR001343">
    <property type="entry name" value="Hemolysn_Ca-bd"/>
</dbReference>
<proteinExistence type="predicted"/>
<evidence type="ECO:0000313" key="8">
    <source>
        <dbReference type="EMBL" id="NYT48588.1"/>
    </source>
</evidence>
<keyword evidence="5" id="KW-0677">Repeat</keyword>
<dbReference type="PROSITE" id="PS00330">
    <property type="entry name" value="HEMOLYSIN_CALCIUM"/>
    <property type="match status" value="6"/>
</dbReference>
<evidence type="ECO:0000256" key="6">
    <source>
        <dbReference type="ARBA" id="ARBA00023026"/>
    </source>
</evidence>
<keyword evidence="4" id="KW-0800">Toxin</keyword>
<evidence type="ECO:0000256" key="7">
    <source>
        <dbReference type="ARBA" id="ARBA00023136"/>
    </source>
</evidence>